<keyword evidence="2" id="KW-1185">Reference proteome</keyword>
<dbReference type="Proteomes" id="UP001552299">
    <property type="component" value="Unassembled WGS sequence"/>
</dbReference>
<dbReference type="EMBL" id="JANQDX010000012">
    <property type="protein sequence ID" value="KAL0915192.1"/>
    <property type="molecule type" value="Genomic_DNA"/>
</dbReference>
<comment type="caution">
    <text evidence="1">The sequence shown here is derived from an EMBL/GenBank/DDBJ whole genome shotgun (WGS) entry which is preliminary data.</text>
</comment>
<gene>
    <name evidence="1" type="ORF">M5K25_015593</name>
</gene>
<protein>
    <submittedName>
        <fullName evidence="1">Uncharacterized protein</fullName>
    </submittedName>
</protein>
<evidence type="ECO:0000313" key="2">
    <source>
        <dbReference type="Proteomes" id="UP001552299"/>
    </source>
</evidence>
<dbReference type="AlphaFoldDB" id="A0ABD0UXK6"/>
<evidence type="ECO:0000313" key="1">
    <source>
        <dbReference type="EMBL" id="KAL0915192.1"/>
    </source>
</evidence>
<name>A0ABD0UXK6_DENTH</name>
<sequence>MKADSHIYRIHNNQTEDLLVGSLSSKPTSQVMERECWTMERPIELIHSSFSFSESAMKYIVSRWVESSKANCRLITSSAPLTVRHVATGMMPRGTEERLTTGSLNQNSFPCFRTNQRRLHVLMYSPCFVSHPPRSGFDQNSTPSARASGSVDDPITALQKLAIANLSGATPAMLLALRLS</sequence>
<proteinExistence type="predicted"/>
<reference evidence="1 2" key="1">
    <citation type="journal article" date="2024" name="Plant Biotechnol. J.">
        <title>Dendrobium thyrsiflorum genome and its molecular insights into genes involved in important horticultural traits.</title>
        <authorList>
            <person name="Chen B."/>
            <person name="Wang J.Y."/>
            <person name="Zheng P.J."/>
            <person name="Li K.L."/>
            <person name="Liang Y.M."/>
            <person name="Chen X.F."/>
            <person name="Zhang C."/>
            <person name="Zhao X."/>
            <person name="He X."/>
            <person name="Zhang G.Q."/>
            <person name="Liu Z.J."/>
            <person name="Xu Q."/>
        </authorList>
    </citation>
    <scope>NUCLEOTIDE SEQUENCE [LARGE SCALE GENOMIC DNA]</scope>
    <source>
        <strain evidence="1">GZMU011</strain>
    </source>
</reference>
<organism evidence="1 2">
    <name type="scientific">Dendrobium thyrsiflorum</name>
    <name type="common">Pinecone-like raceme dendrobium</name>
    <name type="synonym">Orchid</name>
    <dbReference type="NCBI Taxonomy" id="117978"/>
    <lineage>
        <taxon>Eukaryota</taxon>
        <taxon>Viridiplantae</taxon>
        <taxon>Streptophyta</taxon>
        <taxon>Embryophyta</taxon>
        <taxon>Tracheophyta</taxon>
        <taxon>Spermatophyta</taxon>
        <taxon>Magnoliopsida</taxon>
        <taxon>Liliopsida</taxon>
        <taxon>Asparagales</taxon>
        <taxon>Orchidaceae</taxon>
        <taxon>Epidendroideae</taxon>
        <taxon>Malaxideae</taxon>
        <taxon>Dendrobiinae</taxon>
        <taxon>Dendrobium</taxon>
    </lineage>
</organism>
<accession>A0ABD0UXK6</accession>